<dbReference type="InterPro" id="IPR007627">
    <property type="entry name" value="RNA_pol_sigma70_r2"/>
</dbReference>
<dbReference type="InterPro" id="IPR013325">
    <property type="entry name" value="RNA_pol_sigma_r2"/>
</dbReference>
<protein>
    <submittedName>
        <fullName evidence="7">RNA polymerase sigma-70 factor</fullName>
    </submittedName>
</protein>
<feature type="domain" description="RNA polymerase sigma factor 70 region 4 type 2" evidence="6">
    <location>
        <begin position="108"/>
        <end position="156"/>
    </location>
</feature>
<dbReference type="NCBIfam" id="TIGR02985">
    <property type="entry name" value="Sig70_bacteroi1"/>
    <property type="match status" value="1"/>
</dbReference>
<feature type="domain" description="RNA polymerase sigma-70 region 2" evidence="5">
    <location>
        <begin position="10"/>
        <end position="77"/>
    </location>
</feature>
<keyword evidence="2" id="KW-0805">Transcription regulation</keyword>
<comment type="caution">
    <text evidence="7">The sequence shown here is derived from an EMBL/GenBank/DDBJ whole genome shotgun (WGS) entry which is preliminary data.</text>
</comment>
<comment type="similarity">
    <text evidence="1">Belongs to the sigma-70 factor family. ECF subfamily.</text>
</comment>
<dbReference type="GO" id="GO:0003677">
    <property type="term" value="F:DNA binding"/>
    <property type="evidence" value="ECO:0007669"/>
    <property type="project" value="InterPro"/>
</dbReference>
<evidence type="ECO:0000256" key="4">
    <source>
        <dbReference type="ARBA" id="ARBA00023163"/>
    </source>
</evidence>
<dbReference type="Gene3D" id="1.10.1740.10">
    <property type="match status" value="1"/>
</dbReference>
<dbReference type="GO" id="GO:0006352">
    <property type="term" value="P:DNA-templated transcription initiation"/>
    <property type="evidence" value="ECO:0007669"/>
    <property type="project" value="InterPro"/>
</dbReference>
<dbReference type="InterPro" id="IPR014327">
    <property type="entry name" value="RNA_pol_sigma70_bacteroid"/>
</dbReference>
<evidence type="ECO:0000259" key="6">
    <source>
        <dbReference type="Pfam" id="PF08281"/>
    </source>
</evidence>
<organism evidence="7 8">
    <name type="scientific">Sphingobacterium haloxyli</name>
    <dbReference type="NCBI Taxonomy" id="2100533"/>
    <lineage>
        <taxon>Bacteria</taxon>
        <taxon>Pseudomonadati</taxon>
        <taxon>Bacteroidota</taxon>
        <taxon>Sphingobacteriia</taxon>
        <taxon>Sphingobacteriales</taxon>
        <taxon>Sphingobacteriaceae</taxon>
        <taxon>Sphingobacterium</taxon>
    </lineage>
</organism>
<evidence type="ECO:0000256" key="2">
    <source>
        <dbReference type="ARBA" id="ARBA00023015"/>
    </source>
</evidence>
<keyword evidence="3" id="KW-0731">Sigma factor</keyword>
<dbReference type="AlphaFoldDB" id="A0A2S9J8R8"/>
<dbReference type="InterPro" id="IPR014284">
    <property type="entry name" value="RNA_pol_sigma-70_dom"/>
</dbReference>
<dbReference type="RefSeq" id="WP_105715035.1">
    <property type="nucleotide sequence ID" value="NZ_PVBQ01000001.1"/>
</dbReference>
<dbReference type="NCBIfam" id="TIGR02937">
    <property type="entry name" value="sigma70-ECF"/>
    <property type="match status" value="1"/>
</dbReference>
<dbReference type="Pfam" id="PF08281">
    <property type="entry name" value="Sigma70_r4_2"/>
    <property type="match status" value="1"/>
</dbReference>
<evidence type="ECO:0000259" key="5">
    <source>
        <dbReference type="Pfam" id="PF04542"/>
    </source>
</evidence>
<dbReference type="InterPro" id="IPR039425">
    <property type="entry name" value="RNA_pol_sigma-70-like"/>
</dbReference>
<evidence type="ECO:0000256" key="3">
    <source>
        <dbReference type="ARBA" id="ARBA00023082"/>
    </source>
</evidence>
<dbReference type="CDD" id="cd06171">
    <property type="entry name" value="Sigma70_r4"/>
    <property type="match status" value="1"/>
</dbReference>
<evidence type="ECO:0000256" key="1">
    <source>
        <dbReference type="ARBA" id="ARBA00010641"/>
    </source>
</evidence>
<evidence type="ECO:0000313" key="7">
    <source>
        <dbReference type="EMBL" id="PRD49195.1"/>
    </source>
</evidence>
<dbReference type="InterPro" id="IPR013249">
    <property type="entry name" value="RNA_pol_sigma70_r4_t2"/>
</dbReference>
<evidence type="ECO:0000313" key="8">
    <source>
        <dbReference type="Proteomes" id="UP000239711"/>
    </source>
</evidence>
<proteinExistence type="inferred from homology"/>
<dbReference type="Pfam" id="PF04542">
    <property type="entry name" value="Sigma70_r2"/>
    <property type="match status" value="1"/>
</dbReference>
<reference evidence="7 8" key="1">
    <citation type="submission" date="2018-02" db="EMBL/GenBank/DDBJ databases">
        <title>The draft genome of Sphingobacterium sp. 5JN-11.</title>
        <authorList>
            <person name="Liu L."/>
            <person name="Li L."/>
            <person name="Liang L."/>
            <person name="Zhang X."/>
            <person name="Wang T."/>
        </authorList>
    </citation>
    <scope>NUCLEOTIDE SEQUENCE [LARGE SCALE GENOMIC DNA]</scope>
    <source>
        <strain evidence="7 8">5JN-11</strain>
    </source>
</reference>
<dbReference type="InterPro" id="IPR036388">
    <property type="entry name" value="WH-like_DNA-bd_sf"/>
</dbReference>
<dbReference type="SUPFAM" id="SSF88946">
    <property type="entry name" value="Sigma2 domain of RNA polymerase sigma factors"/>
    <property type="match status" value="1"/>
</dbReference>
<dbReference type="SUPFAM" id="SSF88659">
    <property type="entry name" value="Sigma3 and sigma4 domains of RNA polymerase sigma factors"/>
    <property type="match status" value="1"/>
</dbReference>
<dbReference type="Gene3D" id="1.10.10.10">
    <property type="entry name" value="Winged helix-like DNA-binding domain superfamily/Winged helix DNA-binding domain"/>
    <property type="match status" value="1"/>
</dbReference>
<dbReference type="Proteomes" id="UP000239711">
    <property type="component" value="Unassembled WGS sequence"/>
</dbReference>
<dbReference type="GO" id="GO:0016987">
    <property type="term" value="F:sigma factor activity"/>
    <property type="evidence" value="ECO:0007669"/>
    <property type="project" value="UniProtKB-KW"/>
</dbReference>
<sequence>MKATDQDRLLFKKHYRALCYFAWQMVQDEETAEDLAQDAFVAYLNNKTRLPADENTIKSFLYTAIKHAVYNLNRRNKVVRKFWERTEFTESDEMDYEHQIIRTEFTSAVHVALESLPEGCRKIMTMSYVDGYSNEEIAQELQISVNTIKTQKRRGLSVLREKLNFNYFWLFVVVYSSGF</sequence>
<gene>
    <name evidence="7" type="ORF">C5745_00715</name>
</gene>
<keyword evidence="4" id="KW-0804">Transcription</keyword>
<dbReference type="OrthoDB" id="656273at2"/>
<dbReference type="EMBL" id="PVBQ01000001">
    <property type="protein sequence ID" value="PRD49195.1"/>
    <property type="molecule type" value="Genomic_DNA"/>
</dbReference>
<dbReference type="PANTHER" id="PTHR43133">
    <property type="entry name" value="RNA POLYMERASE ECF-TYPE SIGMA FACTO"/>
    <property type="match status" value="1"/>
</dbReference>
<dbReference type="InterPro" id="IPR013324">
    <property type="entry name" value="RNA_pol_sigma_r3/r4-like"/>
</dbReference>
<dbReference type="PANTHER" id="PTHR43133:SF46">
    <property type="entry name" value="RNA POLYMERASE SIGMA-70 FACTOR ECF SUBFAMILY"/>
    <property type="match status" value="1"/>
</dbReference>
<keyword evidence="8" id="KW-1185">Reference proteome</keyword>
<accession>A0A2S9J8R8</accession>
<name>A0A2S9J8R8_9SPHI</name>